<reference evidence="1" key="1">
    <citation type="journal article" date="2014" name="Genome Biol. Evol.">
        <title>Pangenome evidence for extensive interdomain horizontal transfer affecting lineage core and shell genes in uncultured planktonic thaumarchaeota and euryarchaeota.</title>
        <authorList>
            <person name="Deschamps P."/>
            <person name="Zivanovic Y."/>
            <person name="Moreira D."/>
            <person name="Rodriguez-Valera F."/>
            <person name="Lopez-Garcia P."/>
        </authorList>
    </citation>
    <scope>NUCLEOTIDE SEQUENCE</scope>
</reference>
<organism evidence="1">
    <name type="scientific">uncultured marine thaumarchaeote KM3_05_H01</name>
    <dbReference type="NCBI Taxonomy" id="1455971"/>
    <lineage>
        <taxon>Archaea</taxon>
        <taxon>Nitrososphaerota</taxon>
        <taxon>environmental samples</taxon>
    </lineage>
</organism>
<sequence>MSEQDEISINHLYAIVSLESENNTIQEVDSDIYRSISKLIGNLKSKEYDGIEAKIKDALIDMIYELASSLLKLRLEKALLENSERAMLLDEEKLILNSQKEMQEKKEEFLSGILNGKSEL</sequence>
<protein>
    <submittedName>
        <fullName evidence="1">Uncharacterized protein</fullName>
    </submittedName>
</protein>
<proteinExistence type="predicted"/>
<dbReference type="AlphaFoldDB" id="A0A075G940"/>
<dbReference type="EMBL" id="KF900535">
    <property type="protein sequence ID" value="AIE98441.1"/>
    <property type="molecule type" value="Genomic_DNA"/>
</dbReference>
<accession>A0A075G940</accession>
<evidence type="ECO:0000313" key="1">
    <source>
        <dbReference type="EMBL" id="AIE98441.1"/>
    </source>
</evidence>
<name>A0A075G940_9ARCH</name>